<evidence type="ECO:0000313" key="24">
    <source>
        <dbReference type="EMBL" id="AXV07633.1"/>
    </source>
</evidence>
<dbReference type="InterPro" id="IPR001182">
    <property type="entry name" value="FtsW/RodA"/>
</dbReference>
<evidence type="ECO:0000256" key="16">
    <source>
        <dbReference type="ARBA" id="ARBA00038053"/>
    </source>
</evidence>
<dbReference type="OrthoDB" id="9768187at2"/>
<evidence type="ECO:0000256" key="22">
    <source>
        <dbReference type="SAM" id="MobiDB-lite"/>
    </source>
</evidence>
<dbReference type="EC" id="2.4.99.28" evidence="19"/>
<keyword evidence="11 23" id="KW-0472">Membrane</keyword>
<evidence type="ECO:0000256" key="9">
    <source>
        <dbReference type="ARBA" id="ARBA00022984"/>
    </source>
</evidence>
<feature type="transmembrane region" description="Helical" evidence="23">
    <location>
        <begin position="81"/>
        <end position="97"/>
    </location>
</feature>
<gene>
    <name evidence="24" type="ORF">DVS28_a2954</name>
</gene>
<dbReference type="GO" id="GO:0051301">
    <property type="term" value="P:cell division"/>
    <property type="evidence" value="ECO:0007669"/>
    <property type="project" value="UniProtKB-KW"/>
</dbReference>
<dbReference type="GO" id="GO:0005886">
    <property type="term" value="C:plasma membrane"/>
    <property type="evidence" value="ECO:0007669"/>
    <property type="project" value="UniProtKB-SubCell"/>
</dbReference>
<evidence type="ECO:0000256" key="21">
    <source>
        <dbReference type="ARBA" id="ARBA00049966"/>
    </source>
</evidence>
<proteinExistence type="inferred from homology"/>
<evidence type="ECO:0000256" key="2">
    <source>
        <dbReference type="ARBA" id="ARBA00004752"/>
    </source>
</evidence>
<comment type="catalytic activity">
    <reaction evidence="20">
        <text>[GlcNAc-(1-&gt;4)-Mur2Ac(oyl-L-Ala-gamma-D-Glu-L-Lys-D-Ala-D-Ala)](n)-di-trans,octa-cis-undecaprenyl diphosphate + beta-D-GlcNAc-(1-&gt;4)-Mur2Ac(oyl-L-Ala-gamma-D-Glu-L-Lys-D-Ala-D-Ala)-di-trans,octa-cis-undecaprenyl diphosphate = [GlcNAc-(1-&gt;4)-Mur2Ac(oyl-L-Ala-gamma-D-Glu-L-Lys-D-Ala-D-Ala)](n+1)-di-trans,octa-cis-undecaprenyl diphosphate + di-trans,octa-cis-undecaprenyl diphosphate + H(+)</text>
        <dbReference type="Rhea" id="RHEA:23708"/>
        <dbReference type="Rhea" id="RHEA-COMP:9602"/>
        <dbReference type="Rhea" id="RHEA-COMP:9603"/>
        <dbReference type="ChEBI" id="CHEBI:15378"/>
        <dbReference type="ChEBI" id="CHEBI:58405"/>
        <dbReference type="ChEBI" id="CHEBI:60033"/>
        <dbReference type="ChEBI" id="CHEBI:78435"/>
        <dbReference type="EC" id="2.4.99.28"/>
    </reaction>
</comment>
<comment type="function">
    <text evidence="21">Peptidoglycan polymerase that is essential for cell division.</text>
</comment>
<keyword evidence="4 24" id="KW-0132">Cell division</keyword>
<evidence type="ECO:0000256" key="12">
    <source>
        <dbReference type="ARBA" id="ARBA00023306"/>
    </source>
</evidence>
<dbReference type="InterPro" id="IPR013437">
    <property type="entry name" value="FtsW"/>
</dbReference>
<keyword evidence="6" id="KW-0808">Transferase</keyword>
<dbReference type="GO" id="GO:0015648">
    <property type="term" value="F:lipid-linked peptidoglycan transporter activity"/>
    <property type="evidence" value="ECO:0007669"/>
    <property type="project" value="TreeGrafter"/>
</dbReference>
<comment type="subcellular location">
    <subcellularLocation>
        <location evidence="1">Cell membrane</location>
        <topology evidence="1">Multi-pass membrane protein</topology>
    </subcellularLocation>
</comment>
<accession>A0A346XZI6</accession>
<dbReference type="KEGG" id="euz:DVS28_a2954"/>
<dbReference type="AlphaFoldDB" id="A0A346XZI6"/>
<evidence type="ECO:0000256" key="5">
    <source>
        <dbReference type="ARBA" id="ARBA00022676"/>
    </source>
</evidence>
<keyword evidence="10 23" id="KW-1133">Transmembrane helix</keyword>
<feature type="region of interest" description="Disordered" evidence="22">
    <location>
        <begin position="399"/>
        <end position="421"/>
    </location>
</feature>
<evidence type="ECO:0000256" key="6">
    <source>
        <dbReference type="ARBA" id="ARBA00022679"/>
    </source>
</evidence>
<evidence type="ECO:0000256" key="10">
    <source>
        <dbReference type="ARBA" id="ARBA00022989"/>
    </source>
</evidence>
<evidence type="ECO:0000256" key="17">
    <source>
        <dbReference type="ARBA" id="ARBA00041185"/>
    </source>
</evidence>
<evidence type="ECO:0000256" key="3">
    <source>
        <dbReference type="ARBA" id="ARBA00022475"/>
    </source>
</evidence>
<evidence type="ECO:0000256" key="23">
    <source>
        <dbReference type="SAM" id="Phobius"/>
    </source>
</evidence>
<dbReference type="Pfam" id="PF01098">
    <property type="entry name" value="FTSW_RODA_SPOVE"/>
    <property type="match status" value="1"/>
</dbReference>
<organism evidence="24 25">
    <name type="scientific">Euzebya pacifica</name>
    <dbReference type="NCBI Taxonomy" id="1608957"/>
    <lineage>
        <taxon>Bacteria</taxon>
        <taxon>Bacillati</taxon>
        <taxon>Actinomycetota</taxon>
        <taxon>Nitriliruptoria</taxon>
        <taxon>Euzebyales</taxon>
    </lineage>
</organism>
<feature type="transmembrane region" description="Helical" evidence="23">
    <location>
        <begin position="104"/>
        <end position="124"/>
    </location>
</feature>
<evidence type="ECO:0000256" key="20">
    <source>
        <dbReference type="ARBA" id="ARBA00049902"/>
    </source>
</evidence>
<dbReference type="GO" id="GO:0071555">
    <property type="term" value="P:cell wall organization"/>
    <property type="evidence" value="ECO:0007669"/>
    <property type="project" value="UniProtKB-KW"/>
</dbReference>
<dbReference type="RefSeq" id="WP_114592094.1">
    <property type="nucleotide sequence ID" value="NZ_CP031165.1"/>
</dbReference>
<keyword evidence="13" id="KW-0961">Cell wall biogenesis/degradation</keyword>
<feature type="transmembrane region" description="Helical" evidence="23">
    <location>
        <begin position="372"/>
        <end position="392"/>
    </location>
</feature>
<evidence type="ECO:0000256" key="19">
    <source>
        <dbReference type="ARBA" id="ARBA00044770"/>
    </source>
</evidence>
<comment type="pathway">
    <text evidence="2">Cell wall biogenesis; peptidoglycan biosynthesis.</text>
</comment>
<keyword evidence="9" id="KW-0573">Peptidoglycan synthesis</keyword>
<evidence type="ECO:0000256" key="7">
    <source>
        <dbReference type="ARBA" id="ARBA00022692"/>
    </source>
</evidence>
<feature type="transmembrane region" description="Helical" evidence="23">
    <location>
        <begin position="199"/>
        <end position="232"/>
    </location>
</feature>
<protein>
    <recommendedName>
        <fullName evidence="17">Probable peptidoglycan glycosyltransferase FtsW</fullName>
        <ecNumber evidence="19">2.4.99.28</ecNumber>
    </recommendedName>
    <alternativeName>
        <fullName evidence="18">Cell division protein FtsW</fullName>
    </alternativeName>
    <alternativeName>
        <fullName evidence="15">Cell wall polymerase</fullName>
    </alternativeName>
    <alternativeName>
        <fullName evidence="14">Peptidoglycan polymerase</fullName>
    </alternativeName>
</protein>
<keyword evidence="3" id="KW-1003">Cell membrane</keyword>
<keyword evidence="7 23" id="KW-0812">Transmembrane</keyword>
<reference evidence="24 25" key="1">
    <citation type="submission" date="2018-09" db="EMBL/GenBank/DDBJ databases">
        <title>Complete genome sequence of Euzebya sp. DY32-46 isolated from seawater of Pacific Ocean.</title>
        <authorList>
            <person name="Xu L."/>
            <person name="Wu Y.-H."/>
            <person name="Xu X.-W."/>
        </authorList>
    </citation>
    <scope>NUCLEOTIDE SEQUENCE [LARGE SCALE GENOMIC DNA]</scope>
    <source>
        <strain evidence="24 25">DY32-46</strain>
    </source>
</reference>
<evidence type="ECO:0000256" key="15">
    <source>
        <dbReference type="ARBA" id="ARBA00033270"/>
    </source>
</evidence>
<keyword evidence="12" id="KW-0131">Cell cycle</keyword>
<comment type="similarity">
    <text evidence="16">Belongs to the SEDS family. FtsW subfamily.</text>
</comment>
<evidence type="ECO:0000256" key="14">
    <source>
        <dbReference type="ARBA" id="ARBA00032370"/>
    </source>
</evidence>
<evidence type="ECO:0000256" key="4">
    <source>
        <dbReference type="ARBA" id="ARBA00022618"/>
    </source>
</evidence>
<evidence type="ECO:0000256" key="1">
    <source>
        <dbReference type="ARBA" id="ARBA00004651"/>
    </source>
</evidence>
<evidence type="ECO:0000256" key="8">
    <source>
        <dbReference type="ARBA" id="ARBA00022960"/>
    </source>
</evidence>
<dbReference type="GO" id="GO:0008360">
    <property type="term" value="P:regulation of cell shape"/>
    <property type="evidence" value="ECO:0007669"/>
    <property type="project" value="UniProtKB-KW"/>
</dbReference>
<keyword evidence="25" id="KW-1185">Reference proteome</keyword>
<keyword evidence="5" id="KW-0328">Glycosyltransferase</keyword>
<sequence length="421" mass="43844">MTTVGSDPEVTAAGSSATVEADGRTGLLGRIVSGRATPDSVWLLLLASGLLLLGLVMTFSASFVQSTADTGDAFDVFGRQAFWAFLGLPVAFVATVVDYRRWRMFALPALVLTLLAMALVLVVGEEVNGAKRWFALGPVSIQPAEIVKLTLPLWTAHVLASKWRSIDRGGVIDLLLPAAPVIVVAGVLVAMGPDLESAVLVMAIGSTALFVAGLPLRIVGVMGILAGLFAWYEVASKPYRLGRLAAWLDPTAYADTYGYQTTQGFIALGSGGFFGVGLGQGRGKWLYVPNAHTDFIYAIIGEELGLLGALLVLIAFAGFAWLGIRIASRSTDVFGRLLAASVTAWLILQASINMSSVVGLLPVTGVTLPLVSFGGSSLVITMAGVGLLASVARHGRDVEARHGRVPAPSARPAGDGASLDG</sequence>
<feature type="transmembrane region" description="Helical" evidence="23">
    <location>
        <begin position="40"/>
        <end position="61"/>
    </location>
</feature>
<dbReference type="EMBL" id="CP031165">
    <property type="protein sequence ID" value="AXV07633.1"/>
    <property type="molecule type" value="Genomic_DNA"/>
</dbReference>
<dbReference type="Proteomes" id="UP000264006">
    <property type="component" value="Chromosome"/>
</dbReference>
<feature type="transmembrane region" description="Helical" evidence="23">
    <location>
        <begin position="174"/>
        <end position="192"/>
    </location>
</feature>
<name>A0A346XZI6_9ACTN</name>
<dbReference type="NCBIfam" id="TIGR02614">
    <property type="entry name" value="ftsW"/>
    <property type="match status" value="1"/>
</dbReference>
<feature type="transmembrane region" description="Helical" evidence="23">
    <location>
        <begin position="295"/>
        <end position="321"/>
    </location>
</feature>
<evidence type="ECO:0000313" key="25">
    <source>
        <dbReference type="Proteomes" id="UP000264006"/>
    </source>
</evidence>
<evidence type="ECO:0000256" key="13">
    <source>
        <dbReference type="ARBA" id="ARBA00023316"/>
    </source>
</evidence>
<evidence type="ECO:0000256" key="11">
    <source>
        <dbReference type="ARBA" id="ARBA00023136"/>
    </source>
</evidence>
<dbReference type="PANTHER" id="PTHR30474:SF2">
    <property type="entry name" value="PEPTIDOGLYCAN GLYCOSYLTRANSFERASE FTSW-RELATED"/>
    <property type="match status" value="1"/>
</dbReference>
<dbReference type="GO" id="GO:0009252">
    <property type="term" value="P:peptidoglycan biosynthetic process"/>
    <property type="evidence" value="ECO:0007669"/>
    <property type="project" value="UniProtKB-KW"/>
</dbReference>
<dbReference type="GO" id="GO:0032153">
    <property type="term" value="C:cell division site"/>
    <property type="evidence" value="ECO:0007669"/>
    <property type="project" value="TreeGrafter"/>
</dbReference>
<keyword evidence="8" id="KW-0133">Cell shape</keyword>
<dbReference type="GO" id="GO:0008955">
    <property type="term" value="F:peptidoglycan glycosyltransferase activity"/>
    <property type="evidence" value="ECO:0007669"/>
    <property type="project" value="UniProtKB-EC"/>
</dbReference>
<feature type="transmembrane region" description="Helical" evidence="23">
    <location>
        <begin position="333"/>
        <end position="352"/>
    </location>
</feature>
<dbReference type="PANTHER" id="PTHR30474">
    <property type="entry name" value="CELL CYCLE PROTEIN"/>
    <property type="match status" value="1"/>
</dbReference>
<evidence type="ECO:0000256" key="18">
    <source>
        <dbReference type="ARBA" id="ARBA00041418"/>
    </source>
</evidence>